<reference evidence="1" key="1">
    <citation type="submission" date="2014-11" db="EMBL/GenBank/DDBJ databases">
        <authorList>
            <person name="Amaro Gonzalez C."/>
        </authorList>
    </citation>
    <scope>NUCLEOTIDE SEQUENCE</scope>
</reference>
<proteinExistence type="predicted"/>
<organism evidence="1">
    <name type="scientific">Anguilla anguilla</name>
    <name type="common">European freshwater eel</name>
    <name type="synonym">Muraena anguilla</name>
    <dbReference type="NCBI Taxonomy" id="7936"/>
    <lineage>
        <taxon>Eukaryota</taxon>
        <taxon>Metazoa</taxon>
        <taxon>Chordata</taxon>
        <taxon>Craniata</taxon>
        <taxon>Vertebrata</taxon>
        <taxon>Euteleostomi</taxon>
        <taxon>Actinopterygii</taxon>
        <taxon>Neopterygii</taxon>
        <taxon>Teleostei</taxon>
        <taxon>Anguilliformes</taxon>
        <taxon>Anguillidae</taxon>
        <taxon>Anguilla</taxon>
    </lineage>
</organism>
<name>A0A0E9QDV9_ANGAN</name>
<dbReference type="AlphaFoldDB" id="A0A0E9QDV9"/>
<evidence type="ECO:0000313" key="1">
    <source>
        <dbReference type="EMBL" id="JAH14702.1"/>
    </source>
</evidence>
<protein>
    <submittedName>
        <fullName evidence="1">Uncharacterized protein</fullName>
    </submittedName>
</protein>
<accession>A0A0E9QDV9</accession>
<sequence length="34" mass="3981">MSECGADTSVYLCLTFLRMWKTLLKMQACFDSRM</sequence>
<reference evidence="1" key="2">
    <citation type="journal article" date="2015" name="Fish Shellfish Immunol.">
        <title>Early steps in the European eel (Anguilla anguilla)-Vibrio vulnificus interaction in the gills: Role of the RtxA13 toxin.</title>
        <authorList>
            <person name="Callol A."/>
            <person name="Pajuelo D."/>
            <person name="Ebbesson L."/>
            <person name="Teles M."/>
            <person name="MacKenzie S."/>
            <person name="Amaro C."/>
        </authorList>
    </citation>
    <scope>NUCLEOTIDE SEQUENCE</scope>
</reference>
<dbReference type="EMBL" id="GBXM01093875">
    <property type="protein sequence ID" value="JAH14702.1"/>
    <property type="molecule type" value="Transcribed_RNA"/>
</dbReference>